<dbReference type="EMBL" id="PCSZ01000073">
    <property type="protein sequence ID" value="PIP60298.1"/>
    <property type="molecule type" value="Genomic_DNA"/>
</dbReference>
<evidence type="ECO:0000259" key="6">
    <source>
        <dbReference type="Pfam" id="PF00535"/>
    </source>
</evidence>
<dbReference type="Proteomes" id="UP000231581">
    <property type="component" value="Unassembled WGS sequence"/>
</dbReference>
<evidence type="ECO:0000256" key="3">
    <source>
        <dbReference type="ARBA" id="ARBA00022676"/>
    </source>
</evidence>
<evidence type="ECO:0000313" key="7">
    <source>
        <dbReference type="EMBL" id="PIP60298.1"/>
    </source>
</evidence>
<evidence type="ECO:0000256" key="4">
    <source>
        <dbReference type="ARBA" id="ARBA00022679"/>
    </source>
</evidence>
<accession>A0A2H0BTI1</accession>
<dbReference type="InterPro" id="IPR001173">
    <property type="entry name" value="Glyco_trans_2-like"/>
</dbReference>
<comment type="caution">
    <text evidence="7">The sequence shown here is derived from an EMBL/GenBank/DDBJ whole genome shotgun (WGS) entry which is preliminary data.</text>
</comment>
<dbReference type="SUPFAM" id="SSF53448">
    <property type="entry name" value="Nucleotide-diphospho-sugar transferases"/>
    <property type="match status" value="1"/>
</dbReference>
<keyword evidence="3" id="KW-0328">Glycosyltransferase</keyword>
<evidence type="ECO:0000256" key="2">
    <source>
        <dbReference type="ARBA" id="ARBA00006739"/>
    </source>
</evidence>
<comment type="cofactor">
    <cofactor evidence="1">
        <name>Mg(2+)</name>
        <dbReference type="ChEBI" id="CHEBI:18420"/>
    </cofactor>
</comment>
<evidence type="ECO:0000313" key="8">
    <source>
        <dbReference type="Proteomes" id="UP000231581"/>
    </source>
</evidence>
<gene>
    <name evidence="7" type="ORF">COX00_04015</name>
</gene>
<organism evidence="7 8">
    <name type="scientific">Candidatus Uhrbacteria bacterium CG22_combo_CG10-13_8_21_14_all_47_17</name>
    <dbReference type="NCBI Taxonomy" id="1975041"/>
    <lineage>
        <taxon>Bacteria</taxon>
        <taxon>Candidatus Uhriibacteriota</taxon>
    </lineage>
</organism>
<dbReference type="Pfam" id="PF00535">
    <property type="entry name" value="Glycos_transf_2"/>
    <property type="match status" value="1"/>
</dbReference>
<dbReference type="PANTHER" id="PTHR48090">
    <property type="entry name" value="UNDECAPRENYL-PHOSPHATE 4-DEOXY-4-FORMAMIDO-L-ARABINOSE TRANSFERASE-RELATED"/>
    <property type="match status" value="1"/>
</dbReference>
<reference evidence="7 8" key="1">
    <citation type="submission" date="2017-09" db="EMBL/GenBank/DDBJ databases">
        <title>Depth-based differentiation of microbial function through sediment-hosted aquifers and enrichment of novel symbionts in the deep terrestrial subsurface.</title>
        <authorList>
            <person name="Probst A.J."/>
            <person name="Ladd B."/>
            <person name="Jarett J.K."/>
            <person name="Geller-Mcgrath D.E."/>
            <person name="Sieber C.M."/>
            <person name="Emerson J.B."/>
            <person name="Anantharaman K."/>
            <person name="Thomas B.C."/>
            <person name="Malmstrom R."/>
            <person name="Stieglmeier M."/>
            <person name="Klingl A."/>
            <person name="Woyke T."/>
            <person name="Ryan C.M."/>
            <person name="Banfield J.F."/>
        </authorList>
    </citation>
    <scope>NUCLEOTIDE SEQUENCE [LARGE SCALE GENOMIC DNA]</scope>
    <source>
        <strain evidence="7">CG22_combo_CG10-13_8_21_14_all_47_17</strain>
    </source>
</reference>
<name>A0A2H0BTI1_9BACT</name>
<evidence type="ECO:0000256" key="5">
    <source>
        <dbReference type="ARBA" id="ARBA00022842"/>
    </source>
</evidence>
<keyword evidence="4 7" id="KW-0808">Transferase</keyword>
<dbReference type="CDD" id="cd04179">
    <property type="entry name" value="DPM_DPG-synthase_like"/>
    <property type="match status" value="1"/>
</dbReference>
<keyword evidence="5" id="KW-0460">Magnesium</keyword>
<dbReference type="InterPro" id="IPR050256">
    <property type="entry name" value="Glycosyltransferase_2"/>
</dbReference>
<dbReference type="PANTHER" id="PTHR48090:SF10">
    <property type="entry name" value="GLUCOSYL-3-PHOSPHOGLYCERATE SYNTHASE"/>
    <property type="match status" value="1"/>
</dbReference>
<dbReference type="InterPro" id="IPR029044">
    <property type="entry name" value="Nucleotide-diphossugar_trans"/>
</dbReference>
<dbReference type="Gene3D" id="3.90.550.10">
    <property type="entry name" value="Spore Coat Polysaccharide Biosynthesis Protein SpsA, Chain A"/>
    <property type="match status" value="1"/>
</dbReference>
<comment type="similarity">
    <text evidence="2">Belongs to the glycosyltransferase 2 family.</text>
</comment>
<feature type="domain" description="Glycosyltransferase 2-like" evidence="6">
    <location>
        <begin position="10"/>
        <end position="91"/>
    </location>
</feature>
<sequence>MTEPVRVAAVVAAYNEVGRIDHVLRVLTAYPGFDEVIVVDDGSTDATAEVVSRFPVRLIRHKTNLGKGQAMRDGVDATSAEVIFFCDADLKGLTSTVIRGTLEPVLAGEVDMMIAMRNRTIYFLRFVLTLIPLLGGERAVRRALWDVVPSKYKAHFMIEAALNFYARYYGQGYGYRVFPGLSQTIKEKKYGLVKGFVARIKMFREVMASELRLYKEDLPDQHRAPQPIRRMD</sequence>
<evidence type="ECO:0000256" key="1">
    <source>
        <dbReference type="ARBA" id="ARBA00001946"/>
    </source>
</evidence>
<dbReference type="AlphaFoldDB" id="A0A2H0BTI1"/>
<dbReference type="GO" id="GO:0016757">
    <property type="term" value="F:glycosyltransferase activity"/>
    <property type="evidence" value="ECO:0007669"/>
    <property type="project" value="UniProtKB-KW"/>
</dbReference>
<proteinExistence type="inferred from homology"/>
<protein>
    <submittedName>
        <fullName evidence="7">Glycosyl transferase family 2</fullName>
    </submittedName>
</protein>